<organism evidence="3 4">
    <name type="scientific">Thelonectria olida</name>
    <dbReference type="NCBI Taxonomy" id="1576542"/>
    <lineage>
        <taxon>Eukaryota</taxon>
        <taxon>Fungi</taxon>
        <taxon>Dikarya</taxon>
        <taxon>Ascomycota</taxon>
        <taxon>Pezizomycotina</taxon>
        <taxon>Sordariomycetes</taxon>
        <taxon>Hypocreomycetidae</taxon>
        <taxon>Hypocreales</taxon>
        <taxon>Nectriaceae</taxon>
        <taxon>Thelonectria</taxon>
    </lineage>
</organism>
<reference evidence="3 4" key="1">
    <citation type="journal article" date="2021" name="Nat. Commun.">
        <title>Genetic determinants of endophytism in the Arabidopsis root mycobiome.</title>
        <authorList>
            <person name="Mesny F."/>
            <person name="Miyauchi S."/>
            <person name="Thiergart T."/>
            <person name="Pickel B."/>
            <person name="Atanasova L."/>
            <person name="Karlsson M."/>
            <person name="Huettel B."/>
            <person name="Barry K.W."/>
            <person name="Haridas S."/>
            <person name="Chen C."/>
            <person name="Bauer D."/>
            <person name="Andreopoulos W."/>
            <person name="Pangilinan J."/>
            <person name="LaButti K."/>
            <person name="Riley R."/>
            <person name="Lipzen A."/>
            <person name="Clum A."/>
            <person name="Drula E."/>
            <person name="Henrissat B."/>
            <person name="Kohler A."/>
            <person name="Grigoriev I.V."/>
            <person name="Martin F.M."/>
            <person name="Hacquard S."/>
        </authorList>
    </citation>
    <scope>NUCLEOTIDE SEQUENCE [LARGE SCALE GENOMIC DNA]</scope>
    <source>
        <strain evidence="3 4">MPI-CAGE-CH-0241</strain>
    </source>
</reference>
<keyword evidence="2" id="KW-0472">Membrane</keyword>
<evidence type="ECO:0000256" key="1">
    <source>
        <dbReference type="SAM" id="MobiDB-lite"/>
    </source>
</evidence>
<dbReference type="PRINTS" id="PR01217">
    <property type="entry name" value="PRICHEXTENSN"/>
</dbReference>
<dbReference type="EMBL" id="JAGPYM010000012">
    <property type="protein sequence ID" value="KAH6888600.1"/>
    <property type="molecule type" value="Genomic_DNA"/>
</dbReference>
<comment type="caution">
    <text evidence="3">The sequence shown here is derived from an EMBL/GenBank/DDBJ whole genome shotgun (WGS) entry which is preliminary data.</text>
</comment>
<accession>A0A9P9APT8</accession>
<protein>
    <submittedName>
        <fullName evidence="3">Uncharacterized protein</fullName>
    </submittedName>
</protein>
<keyword evidence="2" id="KW-0812">Transmembrane</keyword>
<keyword evidence="2" id="KW-1133">Transmembrane helix</keyword>
<feature type="transmembrane region" description="Helical" evidence="2">
    <location>
        <begin position="44"/>
        <end position="63"/>
    </location>
</feature>
<dbReference type="PANTHER" id="PTHR36587:SF2">
    <property type="entry name" value="EXPRESSION SITE-ASSOCIATED GENE 3 (ESAG3)-LIKE PROTEIN"/>
    <property type="match status" value="1"/>
</dbReference>
<evidence type="ECO:0000313" key="4">
    <source>
        <dbReference type="Proteomes" id="UP000777438"/>
    </source>
</evidence>
<dbReference type="CDD" id="cd22997">
    <property type="entry name" value="GT_LH"/>
    <property type="match status" value="1"/>
</dbReference>
<evidence type="ECO:0000256" key="2">
    <source>
        <dbReference type="SAM" id="Phobius"/>
    </source>
</evidence>
<dbReference type="OrthoDB" id="422736at2759"/>
<proteinExistence type="predicted"/>
<dbReference type="AlphaFoldDB" id="A0A9P9APT8"/>
<evidence type="ECO:0000313" key="3">
    <source>
        <dbReference type="EMBL" id="KAH6888600.1"/>
    </source>
</evidence>
<dbReference type="PANTHER" id="PTHR36587">
    <property type="entry name" value="EXPRESSION SITE-ASSOCIATED GENE 3 (ESAG3)-LIKE PROTEIN"/>
    <property type="match status" value="1"/>
</dbReference>
<name>A0A9P9APT8_9HYPO</name>
<feature type="region of interest" description="Disordered" evidence="1">
    <location>
        <begin position="1"/>
        <end position="24"/>
    </location>
</feature>
<feature type="compositionally biased region" description="Pro residues" evidence="1">
    <location>
        <begin position="175"/>
        <end position="245"/>
    </location>
</feature>
<sequence>MDRERNFSPLLENPDPDYSEKHPRSANVGYGIPRHIVRLSVRRLCFLITAVVLAPTLLTFSYFKRRPIGDALVFGEDQVDVYLNGTDLRLVATSKAEPSLESATTIDVAETTANAKSDDILADWIDVPEPGASEEPVSEPEPEPTAQPVEEPKKFEEPFVPPPPIRPDTATPDEGAPPPDGPAEPAPPVEDTIPPPPPAEPVPPVEPAPPVDPNAVPPPPPPPPPPADQLPDGAPPPPPPPPTMDPIPAGDHRLIMVIPQDAPTPEICKVMFSAMANGYPSPVILNWGNSRQRLESGLDTSHLFKIIKGVNYLDKMMDESANDADRVYEHDLVFIMDALDIWWQLPPDLLIKRYHEAIKASNERLAKEWSGPGPVPYKNTLLGGAQKRCWPTPDYGIELHCDMLPQSPVRADLFGERTDEPGLHHAGRVKHFNGGTLMGPAGDLRRFWRRSLDRISRVQSHHPRIRSDQGIQGEVWGEQEMFRDWLRRQPNRNDPDFINDPMMRTMLENYEYGFSVDYFEAVAINTNFKELDADFMIINNQTAIDIRSKELGIDPVRLRGVPEDVKATKHPLTRVLPENEVGDWGDLPLFADYYSEVVPVIVHHNAYENGLKERRKWWWDRTWYFPHLRRLVHAYLEKPLELPILGQFPVGDGLATYRALPSELTKRKPRRFEPEMAVPGLPEMEYADMCGDRPDNEQWFDQVFRDGKGPL</sequence>
<dbReference type="SUPFAM" id="SSF101447">
    <property type="entry name" value="Formin homology 2 domain (FH2 domain)"/>
    <property type="match status" value="1"/>
</dbReference>
<feature type="region of interest" description="Disordered" evidence="1">
    <location>
        <begin position="128"/>
        <end position="250"/>
    </location>
</feature>
<dbReference type="Proteomes" id="UP000777438">
    <property type="component" value="Unassembled WGS sequence"/>
</dbReference>
<keyword evidence="4" id="KW-1185">Reference proteome</keyword>
<gene>
    <name evidence="3" type="ORF">B0T10DRAFT_56984</name>
</gene>